<sequence>MTVHDRTRLIGQFHLIYVKTRFGGFLLLEERKDE</sequence>
<evidence type="ECO:0000313" key="2">
    <source>
        <dbReference type="Proteomes" id="UP000001122"/>
    </source>
</evidence>
<reference evidence="2" key="1">
    <citation type="journal article" date="2008" name="J. Bacteriol.">
        <title>The pangenome structure of Escherichia coli: comparative genomic analysis of E. coli commensal and pathogenic isolates.</title>
        <authorList>
            <person name="Rasko D.A."/>
            <person name="Rosovitz M.J."/>
            <person name="Myers G.S."/>
            <person name="Mongodin E.F."/>
            <person name="Fricke W.F."/>
            <person name="Gajer P."/>
            <person name="Crabtree J."/>
            <person name="Sebaihia M."/>
            <person name="Thomson N.R."/>
            <person name="Chaudhuri R."/>
            <person name="Henderson I.R."/>
            <person name="Sperandio V."/>
            <person name="Ravel J."/>
        </authorList>
    </citation>
    <scope>NUCLEOTIDE SEQUENCE [LARGE SCALE GENOMIC DNA]</scope>
    <source>
        <strain evidence="2">E24377A / ETEC</strain>
    </source>
</reference>
<organism evidence="1 2">
    <name type="scientific">Escherichia coli O139:H28 (strain E24377A / ETEC)</name>
    <dbReference type="NCBI Taxonomy" id="331111"/>
    <lineage>
        <taxon>Bacteria</taxon>
        <taxon>Pseudomonadati</taxon>
        <taxon>Pseudomonadota</taxon>
        <taxon>Gammaproteobacteria</taxon>
        <taxon>Enterobacterales</taxon>
        <taxon>Enterobacteriaceae</taxon>
        <taxon>Escherichia</taxon>
    </lineage>
</organism>
<dbReference type="Proteomes" id="UP000001122">
    <property type="component" value="Chromosome"/>
</dbReference>
<evidence type="ECO:0000313" key="1">
    <source>
        <dbReference type="EMBL" id="ABV19753.1"/>
    </source>
</evidence>
<accession>A7ZS15</accession>
<dbReference type="HOGENOM" id="CLU_218674_0_0_6"/>
<dbReference type="EMBL" id="CP000800">
    <property type="protein sequence ID" value="ABV19753.1"/>
    <property type="molecule type" value="Genomic_DNA"/>
</dbReference>
<dbReference type="KEGG" id="ecw:EcE24377A_3601"/>
<protein>
    <submittedName>
        <fullName evidence="1">Uncharacterized protein</fullName>
    </submittedName>
</protein>
<name>A7ZS15_ECO24</name>
<keyword evidence="2" id="KW-1185">Reference proteome</keyword>
<dbReference type="AlphaFoldDB" id="A7ZS15"/>
<gene>
    <name evidence="1" type="ordered locus">EcE24377A_3601</name>
</gene>
<proteinExistence type="predicted"/>